<accession>N0BMT1</accession>
<dbReference type="InterPro" id="IPR001959">
    <property type="entry name" value="Transposase"/>
</dbReference>
<dbReference type="AlphaFoldDB" id="N0BMT1"/>
<proteinExistence type="inferred from homology"/>
<dbReference type="GO" id="GO:0006310">
    <property type="term" value="P:DNA recombination"/>
    <property type="evidence" value="ECO:0007669"/>
    <property type="project" value="UniProtKB-KW"/>
</dbReference>
<dbReference type="GO" id="GO:0032196">
    <property type="term" value="P:transposition"/>
    <property type="evidence" value="ECO:0007669"/>
    <property type="project" value="UniProtKB-KW"/>
</dbReference>
<dbReference type="eggNOG" id="arCOG00683">
    <property type="taxonomic scope" value="Archaea"/>
</dbReference>
<dbReference type="GO" id="GO:0003677">
    <property type="term" value="F:DNA binding"/>
    <property type="evidence" value="ECO:0007669"/>
    <property type="project" value="UniProtKB-KW"/>
</dbReference>
<dbReference type="Pfam" id="PF07282">
    <property type="entry name" value="Cas12f1-like_TNB"/>
    <property type="match status" value="1"/>
</dbReference>
<evidence type="ECO:0000259" key="5">
    <source>
        <dbReference type="Pfam" id="PF01385"/>
    </source>
</evidence>
<evidence type="ECO:0000256" key="2">
    <source>
        <dbReference type="ARBA" id="ARBA00022578"/>
    </source>
</evidence>
<evidence type="ECO:0000313" key="7">
    <source>
        <dbReference type="EMBL" id="AGK61926.1"/>
    </source>
</evidence>
<keyword evidence="4" id="KW-0233">DNA recombination</keyword>
<name>N0BMT1_9EURY</name>
<dbReference type="Proteomes" id="UP000013307">
    <property type="component" value="Chromosome"/>
</dbReference>
<dbReference type="Pfam" id="PF01385">
    <property type="entry name" value="OrfB_IS605"/>
    <property type="match status" value="1"/>
</dbReference>
<keyword evidence="3" id="KW-0238">DNA-binding</keyword>
<sequence length="425" mass="50140">MLMKVRRVNKFRLRPTKKQEKVLFSLCEMSAVLWNRVNYKRRQSFFAGEIDWNTEEEYNEFKRILGSATTQQIIRKNDEAWRSFLKLLRLKQQDKLPKHVHKVSPPRYWKNRRTGKKKLMTIIRNDCYRIEEVRGKKWLILPKGLKIRITGCVKWRGKQGRLEIHYDDLTGRWYALQSVEVEVEEVRSTKRAYADLGVINIITACIEGERQPIAFSGKPLLADWWYWSKKIARCQSHLKQVNNKNTSKRLKRLYRKRKRRFRHNINTIVYRFVRLCHAKSVGEIVIGDITHIRDNNDNGSKVNSMIHNFWSFGYIMERLRTTAENFGIKVKPVDEAYTSSECPWCHSKNVKKHKRLFKCLNCGVKAHRDVVGVLNIALLHGEGFNGVLAHPLLLRVDDAPESKSSMWVRMSVRPSEARITPLLVR</sequence>
<evidence type="ECO:0000256" key="3">
    <source>
        <dbReference type="ARBA" id="ARBA00023125"/>
    </source>
</evidence>
<dbReference type="KEGG" id="ast:Asulf_01960"/>
<dbReference type="EMBL" id="CP005290">
    <property type="protein sequence ID" value="AGK61926.1"/>
    <property type="molecule type" value="Genomic_DNA"/>
</dbReference>
<feature type="domain" description="Cas12f1-like TNB" evidence="6">
    <location>
        <begin position="312"/>
        <end position="376"/>
    </location>
</feature>
<dbReference type="NCBIfam" id="NF040570">
    <property type="entry name" value="guided_TnpB"/>
    <property type="match status" value="1"/>
</dbReference>
<keyword evidence="8" id="KW-1185">Reference proteome</keyword>
<keyword evidence="2" id="KW-0815">Transposition</keyword>
<evidence type="ECO:0000313" key="8">
    <source>
        <dbReference type="Proteomes" id="UP000013307"/>
    </source>
</evidence>
<feature type="domain" description="Probable transposase IS891/IS1136/IS1341" evidence="5">
    <location>
        <begin position="179"/>
        <end position="292"/>
    </location>
</feature>
<reference evidence="7 8" key="1">
    <citation type="journal article" date="2013" name="Genome Announc.">
        <title>Complete Genome Sequence of the Thermophilic and Facultatively Chemolithoautotrophic Sulfate Reducer Archaeoglobus sulfaticallidus Strain PM70-1T.</title>
        <authorList>
            <person name="Stokke R."/>
            <person name="Hocking W.P."/>
            <person name="Steinsbu B.O."/>
            <person name="Steen I.H."/>
        </authorList>
    </citation>
    <scope>NUCLEOTIDE SEQUENCE [LARGE SCALE GENOMIC DNA]</scope>
    <source>
        <strain evidence="7">PM70-1</strain>
    </source>
</reference>
<gene>
    <name evidence="7" type="ORF">Asulf_01960</name>
</gene>
<dbReference type="STRING" id="387631.Asulf_01960"/>
<organism evidence="7 8">
    <name type="scientific">Archaeoglobus sulfaticallidus PM70-1</name>
    <dbReference type="NCBI Taxonomy" id="387631"/>
    <lineage>
        <taxon>Archaea</taxon>
        <taxon>Methanobacteriati</taxon>
        <taxon>Methanobacteriota</taxon>
        <taxon>Archaeoglobi</taxon>
        <taxon>Archaeoglobales</taxon>
        <taxon>Archaeoglobaceae</taxon>
        <taxon>Archaeoglobus</taxon>
    </lineage>
</organism>
<comment type="similarity">
    <text evidence="1">In the C-terminal section; belongs to the transposase 35 family.</text>
</comment>
<dbReference type="HOGENOM" id="CLU_040997_0_0_2"/>
<evidence type="ECO:0000256" key="4">
    <source>
        <dbReference type="ARBA" id="ARBA00023172"/>
    </source>
</evidence>
<evidence type="ECO:0000256" key="1">
    <source>
        <dbReference type="ARBA" id="ARBA00008761"/>
    </source>
</evidence>
<dbReference type="InterPro" id="IPR010095">
    <property type="entry name" value="Cas12f1-like_TNB"/>
</dbReference>
<dbReference type="NCBIfam" id="TIGR01766">
    <property type="entry name" value="IS200/IS605 family accessory protein TnpB-like domain"/>
    <property type="match status" value="1"/>
</dbReference>
<protein>
    <submittedName>
        <fullName evidence="7">Transposase, IS605 OrfB family, central region</fullName>
    </submittedName>
</protein>
<evidence type="ECO:0000259" key="6">
    <source>
        <dbReference type="Pfam" id="PF07282"/>
    </source>
</evidence>